<reference evidence="2" key="1">
    <citation type="submission" date="2011-10" db="EMBL/GenBank/DDBJ databases">
        <title>The Genome Sequence of Oxalobacter formigenes HOxBLS.</title>
        <authorList>
            <consortium name="The Broad Institute Genome Sequencing Platform"/>
            <person name="Earl A."/>
            <person name="Ward D."/>
            <person name="Feldgarden M."/>
            <person name="Gevers D."/>
            <person name="Allison M.J."/>
            <person name="Humphrey S."/>
            <person name="Young S.K."/>
            <person name="Zeng Q."/>
            <person name="Gargeya S."/>
            <person name="Fitzgerald M."/>
            <person name="Haas B."/>
            <person name="Abouelleil A."/>
            <person name="Alvarado L."/>
            <person name="Arachchi H.M."/>
            <person name="Berlin A."/>
            <person name="Brown A."/>
            <person name="Chapman S.B."/>
            <person name="Chen Z."/>
            <person name="Dunbar C."/>
            <person name="Freedman E."/>
            <person name="Gearin G."/>
            <person name="Goldberg J."/>
            <person name="Griggs A."/>
            <person name="Gujja S."/>
            <person name="Heiman D."/>
            <person name="Howarth C."/>
            <person name="Larson L."/>
            <person name="Lui A."/>
            <person name="MacDonald P.J.P."/>
            <person name="Montmayeur A."/>
            <person name="Murphy C."/>
            <person name="Neiman D."/>
            <person name="Pearson M."/>
            <person name="Priest M."/>
            <person name="Roberts A."/>
            <person name="Saif S."/>
            <person name="Shea T."/>
            <person name="Shenoy N."/>
            <person name="Sisk P."/>
            <person name="Stolte C."/>
            <person name="Sykes S."/>
            <person name="Wortman J."/>
            <person name="Nusbaum C."/>
            <person name="Birren B."/>
        </authorList>
    </citation>
    <scope>NUCLEOTIDE SEQUENCE [LARGE SCALE GENOMIC DNA]</scope>
    <source>
        <strain evidence="2">HOxBLS</strain>
    </source>
</reference>
<sequence>MTTRREGFNPRTREGATQELDRMTTRREVSIHAPVRVRRDGWSVEQESTMFQSTHP</sequence>
<gene>
    <name evidence="2" type="ORF">OFAG_02223</name>
</gene>
<evidence type="ECO:0000313" key="2">
    <source>
        <dbReference type="EMBL" id="EQM95227.1"/>
    </source>
</evidence>
<protein>
    <submittedName>
        <fullName evidence="2">Uncharacterized protein</fullName>
    </submittedName>
</protein>
<proteinExistence type="predicted"/>
<dbReference type="Proteomes" id="UP000003973">
    <property type="component" value="Unassembled WGS sequence"/>
</dbReference>
<dbReference type="AntiFam" id="ANF00008">
    <property type="entry name" value="Translation of CRISPR region"/>
</dbReference>
<dbReference type="EMBL" id="ACDP02000020">
    <property type="protein sequence ID" value="EQM95227.1"/>
    <property type="molecule type" value="Genomic_DNA"/>
</dbReference>
<accession>T5LPT0</accession>
<comment type="caution">
    <text evidence="2">The sequence shown here is derived from an EMBL/GenBank/DDBJ whole genome shotgun (WGS) entry which is preliminary data.</text>
</comment>
<dbReference type="AlphaFoldDB" id="T5LPT0"/>
<organism evidence="2 3">
    <name type="scientific">Oxalobacter paraformigenes</name>
    <dbReference type="NCBI Taxonomy" id="556268"/>
    <lineage>
        <taxon>Bacteria</taxon>
        <taxon>Pseudomonadati</taxon>
        <taxon>Pseudomonadota</taxon>
        <taxon>Betaproteobacteria</taxon>
        <taxon>Burkholderiales</taxon>
        <taxon>Oxalobacteraceae</taxon>
        <taxon>Oxalobacter</taxon>
    </lineage>
</organism>
<evidence type="ECO:0000256" key="1">
    <source>
        <dbReference type="SAM" id="MobiDB-lite"/>
    </source>
</evidence>
<name>T5LPT0_9BURK</name>
<evidence type="ECO:0000313" key="3">
    <source>
        <dbReference type="Proteomes" id="UP000003973"/>
    </source>
</evidence>
<dbReference type="HOGENOM" id="CLU_3009971_0_0_4"/>
<keyword evidence="3" id="KW-1185">Reference proteome</keyword>
<feature type="region of interest" description="Disordered" evidence="1">
    <location>
        <begin position="1"/>
        <end position="27"/>
    </location>
</feature>